<dbReference type="RefSeq" id="XP_047738081.1">
    <property type="nucleotide sequence ID" value="XM_047882125.1"/>
</dbReference>
<dbReference type="InterPro" id="IPR043541">
    <property type="entry name" value="SYT14/14L/16"/>
</dbReference>
<dbReference type="PANTHER" id="PTHR46129">
    <property type="entry name" value="SYNAPTOTAGMIN 14, ISOFORM D"/>
    <property type="match status" value="1"/>
</dbReference>
<gene>
    <name evidence="5" type="primary">LOC108665605</name>
</gene>
<dbReference type="InterPro" id="IPR035892">
    <property type="entry name" value="C2_domain_sf"/>
</dbReference>
<feature type="compositionally biased region" description="Low complexity" evidence="1">
    <location>
        <begin position="491"/>
        <end position="515"/>
    </location>
</feature>
<feature type="compositionally biased region" description="Basic and acidic residues" evidence="1">
    <location>
        <begin position="458"/>
        <end position="472"/>
    </location>
</feature>
<evidence type="ECO:0000313" key="4">
    <source>
        <dbReference type="Proteomes" id="UP000694843"/>
    </source>
</evidence>
<protein>
    <submittedName>
        <fullName evidence="5">Uncharacterized protein LOC108665605</fullName>
    </submittedName>
</protein>
<evidence type="ECO:0000256" key="2">
    <source>
        <dbReference type="SAM" id="Phobius"/>
    </source>
</evidence>
<dbReference type="KEGG" id="hazt:108665605"/>
<dbReference type="SUPFAM" id="SSF49562">
    <property type="entry name" value="C2 domain (Calcium/lipid-binding domain, CaLB)"/>
    <property type="match status" value="2"/>
</dbReference>
<dbReference type="InterPro" id="IPR000008">
    <property type="entry name" value="C2_dom"/>
</dbReference>
<dbReference type="Gene3D" id="2.60.40.150">
    <property type="entry name" value="C2 domain"/>
    <property type="match status" value="2"/>
</dbReference>
<evidence type="ECO:0000256" key="1">
    <source>
        <dbReference type="SAM" id="MobiDB-lite"/>
    </source>
</evidence>
<dbReference type="PROSITE" id="PS50004">
    <property type="entry name" value="C2"/>
    <property type="match status" value="2"/>
</dbReference>
<dbReference type="SMART" id="SM00239">
    <property type="entry name" value="C2"/>
    <property type="match status" value="2"/>
</dbReference>
<feature type="region of interest" description="Disordered" evidence="1">
    <location>
        <begin position="408"/>
        <end position="443"/>
    </location>
</feature>
<dbReference type="Pfam" id="PF00168">
    <property type="entry name" value="C2"/>
    <property type="match status" value="2"/>
</dbReference>
<feature type="transmembrane region" description="Helical" evidence="2">
    <location>
        <begin position="17"/>
        <end position="36"/>
    </location>
</feature>
<feature type="domain" description="C2" evidence="3">
    <location>
        <begin position="713"/>
        <end position="852"/>
    </location>
</feature>
<reference evidence="5" key="1">
    <citation type="submission" date="2025-08" db="UniProtKB">
        <authorList>
            <consortium name="RefSeq"/>
        </authorList>
    </citation>
    <scope>IDENTIFICATION</scope>
    <source>
        <tissue evidence="5">Whole organism</tissue>
    </source>
</reference>
<sequence length="857" mass="93242">MIFAPETPAIVKDGASVFMGMVATTTVLLFLVFLYLNRRVSLSLPPSVSLAVAGSLAKKNPNDGNDQTSTSEELLFEGGRPRCIEPNCPECCFRAAVQNDGQASGRPGIEGRTTRALIDGGAGLEGIVGRGTQDGCYGRGNLGYSSERGGRSGGGVPGTQYQESSIASGNLERSNVIGHFSRSGTRSGSGNVDCDDLCGGGGRVSPSVRSTQSRPARSAGVTHQASFGRSTEDNKVHALHYGTTKCQTEATNGRINRGYEKDHSLVPHQYHTPPPPHRQHLYSHHHIMPGHCNRQPVSPEYCNTSNSNEINGNVRFSIDTQGYSGQYKQMTNDNLKHQNINETNENGKVCKSDFSEERTNVHRLCSPNDHIFGNESNKNVRVQQRSLQRITSYDPTMTRAKPSLQYPYYSSLHEPEPPNLNEVGARGLDNRKNFHGDRGIQEENVDIHTSEELITQNSDHHQTHDHHGEHHALAGRSSPSGTCKRELSQPGTSTGALTAGLGGSSSASSCASTSSGDDDLMAHRSLRHRDPKGYQGHTGPGPSPAFQTRDDALFPRENSSLEVSLAYDTPTRILTAHVLQAKGVPDRDSGAAANSQVRILLVPNRRQKHKTRIRQGSTPQFNEAFIFRKISPDEVLGLSLRFRLYECQRIRRERLLGEALVPLSSVNLHMANSLWLPLESGATCVTAQSDEVAEVCSLPRSDSTGSNHSVHGAAPGLLVGLTYNGTTGRLAVEIIKGSHFRTSEDSSSIANPRAPDSLVKIRLTSSSGQEIATAKTTIRRGQPNPLFKETFIFQVALFQLPDVTLLLAVYARKSMKRKDMIGWCSLGSSSSGEEELAHWNAMRDGGQSCRWHSLHLN</sequence>
<dbReference type="GO" id="GO:0005543">
    <property type="term" value="F:phospholipid binding"/>
    <property type="evidence" value="ECO:0007669"/>
    <property type="project" value="TreeGrafter"/>
</dbReference>
<keyword evidence="4" id="KW-1185">Reference proteome</keyword>
<evidence type="ECO:0000259" key="3">
    <source>
        <dbReference type="PROSITE" id="PS50004"/>
    </source>
</evidence>
<accession>A0A979FM11</accession>
<feature type="compositionally biased region" description="Polar residues" evidence="1">
    <location>
        <begin position="207"/>
        <end position="229"/>
    </location>
</feature>
<evidence type="ECO:0000313" key="5">
    <source>
        <dbReference type="RefSeq" id="XP_047738081.1"/>
    </source>
</evidence>
<dbReference type="GeneID" id="108665605"/>
<dbReference type="PANTHER" id="PTHR46129:SF2">
    <property type="entry name" value="SYNAPTOTAGMIN 14, ISOFORM D"/>
    <property type="match status" value="1"/>
</dbReference>
<keyword evidence="2" id="KW-1133">Transmembrane helix</keyword>
<organism evidence="4 5">
    <name type="scientific">Hyalella azteca</name>
    <name type="common">Amphipod</name>
    <dbReference type="NCBI Taxonomy" id="294128"/>
    <lineage>
        <taxon>Eukaryota</taxon>
        <taxon>Metazoa</taxon>
        <taxon>Ecdysozoa</taxon>
        <taxon>Arthropoda</taxon>
        <taxon>Crustacea</taxon>
        <taxon>Multicrustacea</taxon>
        <taxon>Malacostraca</taxon>
        <taxon>Eumalacostraca</taxon>
        <taxon>Peracarida</taxon>
        <taxon>Amphipoda</taxon>
        <taxon>Senticaudata</taxon>
        <taxon>Talitrida</taxon>
        <taxon>Talitroidea</taxon>
        <taxon>Hyalellidae</taxon>
        <taxon>Hyalella</taxon>
    </lineage>
</organism>
<name>A0A979FM11_HYAAZ</name>
<feature type="region of interest" description="Disordered" evidence="1">
    <location>
        <begin position="457"/>
        <end position="550"/>
    </location>
</feature>
<dbReference type="Proteomes" id="UP000694843">
    <property type="component" value="Unplaced"/>
</dbReference>
<keyword evidence="2" id="KW-0472">Membrane</keyword>
<keyword evidence="2" id="KW-0812">Transmembrane</keyword>
<dbReference type="AlphaFoldDB" id="A0A979FM11"/>
<dbReference type="OrthoDB" id="5978493at2759"/>
<proteinExistence type="predicted"/>
<feature type="region of interest" description="Disordered" evidence="1">
    <location>
        <begin position="203"/>
        <end position="231"/>
    </location>
</feature>
<feature type="compositionally biased region" description="Basic and acidic residues" evidence="1">
    <location>
        <begin position="428"/>
        <end position="443"/>
    </location>
</feature>
<feature type="domain" description="C2" evidence="3">
    <location>
        <begin position="557"/>
        <end position="676"/>
    </location>
</feature>
<dbReference type="CTD" id="255928"/>